<name>A0A0F9J5G6_9ZZZZ</name>
<gene>
    <name evidence="1" type="ORF">LCGC14_1495830</name>
</gene>
<organism evidence="1">
    <name type="scientific">marine sediment metagenome</name>
    <dbReference type="NCBI Taxonomy" id="412755"/>
    <lineage>
        <taxon>unclassified sequences</taxon>
        <taxon>metagenomes</taxon>
        <taxon>ecological metagenomes</taxon>
    </lineage>
</organism>
<sequence>MQNDEIIKIKLNNIYPKFNTISGKKLNKVKKIK</sequence>
<protein>
    <submittedName>
        <fullName evidence="1">Uncharacterized protein</fullName>
    </submittedName>
</protein>
<dbReference type="AlphaFoldDB" id="A0A0F9J5G6"/>
<proteinExistence type="predicted"/>
<accession>A0A0F9J5G6</accession>
<reference evidence="1" key="1">
    <citation type="journal article" date="2015" name="Nature">
        <title>Complex archaea that bridge the gap between prokaryotes and eukaryotes.</title>
        <authorList>
            <person name="Spang A."/>
            <person name="Saw J.H."/>
            <person name="Jorgensen S.L."/>
            <person name="Zaremba-Niedzwiedzka K."/>
            <person name="Martijn J."/>
            <person name="Lind A.E."/>
            <person name="van Eijk R."/>
            <person name="Schleper C."/>
            <person name="Guy L."/>
            <person name="Ettema T.J."/>
        </authorList>
    </citation>
    <scope>NUCLEOTIDE SEQUENCE</scope>
</reference>
<comment type="caution">
    <text evidence="1">The sequence shown here is derived from an EMBL/GenBank/DDBJ whole genome shotgun (WGS) entry which is preliminary data.</text>
</comment>
<dbReference type="EMBL" id="LAZR01010801">
    <property type="protein sequence ID" value="KKM64989.1"/>
    <property type="molecule type" value="Genomic_DNA"/>
</dbReference>
<evidence type="ECO:0000313" key="1">
    <source>
        <dbReference type="EMBL" id="KKM64989.1"/>
    </source>
</evidence>